<organism evidence="1 2">
    <name type="scientific">Brevibacterium aurantiacum</name>
    <dbReference type="NCBI Taxonomy" id="273384"/>
    <lineage>
        <taxon>Bacteria</taxon>
        <taxon>Bacillati</taxon>
        <taxon>Actinomycetota</taxon>
        <taxon>Actinomycetes</taxon>
        <taxon>Micrococcales</taxon>
        <taxon>Brevibacteriaceae</taxon>
        <taxon>Brevibacterium</taxon>
    </lineage>
</organism>
<reference evidence="2" key="1">
    <citation type="submission" date="2017-03" db="EMBL/GenBank/DDBJ databases">
        <authorList>
            <person name="Monnet C."/>
        </authorList>
    </citation>
    <scope>NUCLEOTIDE SEQUENCE [LARGE SCALE GENOMIC DNA]</scope>
    <source>
        <strain evidence="2">CNRZ 920</strain>
    </source>
</reference>
<gene>
    <name evidence="1" type="ORF">BAUR920_00610</name>
</gene>
<accession>A0A2H1I1N6</accession>
<evidence type="ECO:0000313" key="2">
    <source>
        <dbReference type="Proteomes" id="UP000234289"/>
    </source>
</evidence>
<dbReference type="AlphaFoldDB" id="A0A2H1I1N6"/>
<dbReference type="Proteomes" id="UP000234289">
    <property type="component" value="Unassembled WGS sequence"/>
</dbReference>
<name>A0A2H1I1N6_BREAU</name>
<proteinExistence type="predicted"/>
<dbReference type="EMBL" id="FXZG01000002">
    <property type="protein sequence ID" value="SMX69111.1"/>
    <property type="molecule type" value="Genomic_DNA"/>
</dbReference>
<evidence type="ECO:0000313" key="1">
    <source>
        <dbReference type="EMBL" id="SMX69111.1"/>
    </source>
</evidence>
<protein>
    <submittedName>
        <fullName evidence="1">Uncharacterized protein</fullName>
    </submittedName>
</protein>
<sequence>MFLKYDLIHDHCLLVKRVSFIEIYLISMKTACQEYVRLELKHTL</sequence>